<dbReference type="AlphaFoldDB" id="A0A183FYH1"/>
<dbReference type="OrthoDB" id="5565328at2759"/>
<evidence type="ECO:0000313" key="11">
    <source>
        <dbReference type="WBParaSite" id="HPBE_0001369201-mRNA-1"/>
    </source>
</evidence>
<reference evidence="9 10" key="1">
    <citation type="submission" date="2018-11" db="EMBL/GenBank/DDBJ databases">
        <authorList>
            <consortium name="Pathogen Informatics"/>
        </authorList>
    </citation>
    <scope>NUCLEOTIDE SEQUENCE [LARGE SCALE GENOMIC DNA]</scope>
</reference>
<evidence type="ECO:0000256" key="3">
    <source>
        <dbReference type="ARBA" id="ARBA00022618"/>
    </source>
</evidence>
<evidence type="ECO:0000256" key="8">
    <source>
        <dbReference type="ARBA" id="ARBA00030523"/>
    </source>
</evidence>
<accession>A0A183FYH1</accession>
<keyword evidence="6" id="KW-0539">Nucleus</keyword>
<evidence type="ECO:0000256" key="2">
    <source>
        <dbReference type="ARBA" id="ARBA00008585"/>
    </source>
</evidence>
<comment type="subcellular location">
    <subcellularLocation>
        <location evidence="1">Nucleus</location>
        <location evidence="1">Nucleoplasm</location>
    </subcellularLocation>
</comment>
<dbReference type="PANTHER" id="PTHR21394">
    <property type="entry name" value="MAU2 CHROMATID COHESION FACTOR HOMOLOG"/>
    <property type="match status" value="1"/>
</dbReference>
<keyword evidence="10" id="KW-1185">Reference proteome</keyword>
<dbReference type="GO" id="GO:0005654">
    <property type="term" value="C:nucleoplasm"/>
    <property type="evidence" value="ECO:0007669"/>
    <property type="project" value="UniProtKB-SubCell"/>
</dbReference>
<keyword evidence="3" id="KW-0132">Cell division</keyword>
<dbReference type="Proteomes" id="UP000050761">
    <property type="component" value="Unassembled WGS sequence"/>
</dbReference>
<protein>
    <recommendedName>
        <fullName evidence="8">Cohesin loading complex subunit SCC4 homolog</fullName>
    </recommendedName>
</protein>
<proteinExistence type="inferred from homology"/>
<dbReference type="InterPro" id="IPR019440">
    <property type="entry name" value="MAU2"/>
</dbReference>
<dbReference type="GO" id="GO:0007064">
    <property type="term" value="P:mitotic sister chromatid cohesion"/>
    <property type="evidence" value="ECO:0007669"/>
    <property type="project" value="InterPro"/>
</dbReference>
<evidence type="ECO:0000256" key="1">
    <source>
        <dbReference type="ARBA" id="ARBA00004642"/>
    </source>
</evidence>
<comment type="similarity">
    <text evidence="2">Belongs to the SCC4/mau-2 family.</text>
</comment>
<evidence type="ECO:0000313" key="9">
    <source>
        <dbReference type="EMBL" id="VDO97078.1"/>
    </source>
</evidence>
<evidence type="ECO:0000256" key="5">
    <source>
        <dbReference type="ARBA" id="ARBA00022829"/>
    </source>
</evidence>
<dbReference type="GO" id="GO:0051301">
    <property type="term" value="P:cell division"/>
    <property type="evidence" value="ECO:0007669"/>
    <property type="project" value="UniProtKB-KW"/>
</dbReference>
<dbReference type="GO" id="GO:0007059">
    <property type="term" value="P:chromosome segregation"/>
    <property type="evidence" value="ECO:0007669"/>
    <property type="project" value="UniProtKB-KW"/>
</dbReference>
<keyword evidence="4" id="KW-0498">Mitosis</keyword>
<dbReference type="Pfam" id="PF10345">
    <property type="entry name" value="Cohesin_load"/>
    <property type="match status" value="1"/>
</dbReference>
<evidence type="ECO:0000313" key="10">
    <source>
        <dbReference type="Proteomes" id="UP000050761"/>
    </source>
</evidence>
<keyword evidence="5" id="KW-0159">Chromosome partition</keyword>
<evidence type="ECO:0000256" key="7">
    <source>
        <dbReference type="ARBA" id="ARBA00023306"/>
    </source>
</evidence>
<gene>
    <name evidence="9" type="ORF">HPBE_LOCUS13693</name>
</gene>
<reference evidence="11" key="2">
    <citation type="submission" date="2019-09" db="UniProtKB">
        <authorList>
            <consortium name="WormBaseParasite"/>
        </authorList>
    </citation>
    <scope>IDENTIFICATION</scope>
</reference>
<evidence type="ECO:0000256" key="4">
    <source>
        <dbReference type="ARBA" id="ARBA00022776"/>
    </source>
</evidence>
<evidence type="ECO:0000256" key="6">
    <source>
        <dbReference type="ARBA" id="ARBA00023242"/>
    </source>
</evidence>
<accession>A0A3P8D964</accession>
<keyword evidence="7" id="KW-0131">Cell cycle</keyword>
<dbReference type="EMBL" id="UZAH01028028">
    <property type="protein sequence ID" value="VDO97078.1"/>
    <property type="molecule type" value="Genomic_DNA"/>
</dbReference>
<sequence>MASGDHVAMTMLAMAETLRQLQPPKVKMAIKCAKGALTLSLSPEMTAHVRFQLGKLYFFYTENLDLALQCLESAYDMMTRMGEYFIQPRLEALTLMCEALIHGPSSTTSSLRVLALIRSELGNAKAFPSIYAKLFLFYIVSSSHFNYPLRSH</sequence>
<organism evidence="10 11">
    <name type="scientific">Heligmosomoides polygyrus</name>
    <name type="common">Parasitic roundworm</name>
    <dbReference type="NCBI Taxonomy" id="6339"/>
    <lineage>
        <taxon>Eukaryota</taxon>
        <taxon>Metazoa</taxon>
        <taxon>Ecdysozoa</taxon>
        <taxon>Nematoda</taxon>
        <taxon>Chromadorea</taxon>
        <taxon>Rhabditida</taxon>
        <taxon>Rhabditina</taxon>
        <taxon>Rhabditomorpha</taxon>
        <taxon>Strongyloidea</taxon>
        <taxon>Heligmosomidae</taxon>
        <taxon>Heligmosomoides</taxon>
    </lineage>
</organism>
<dbReference type="WBParaSite" id="HPBE_0001369201-mRNA-1">
    <property type="protein sequence ID" value="HPBE_0001369201-mRNA-1"/>
    <property type="gene ID" value="HPBE_0001369201"/>
</dbReference>
<name>A0A183FYH1_HELPZ</name>